<comment type="similarity">
    <text evidence="1">Belongs to the bactofilin family.</text>
</comment>
<dbReference type="AlphaFoldDB" id="A0A1X7APK5"/>
<keyword evidence="4" id="KW-1185">Reference proteome</keyword>
<reference evidence="3 4" key="1">
    <citation type="submission" date="2017-03" db="EMBL/GenBank/DDBJ databases">
        <authorList>
            <person name="Afonso C.L."/>
            <person name="Miller P.J."/>
            <person name="Scott M.A."/>
            <person name="Spackman E."/>
            <person name="Goraichik I."/>
            <person name="Dimitrov K.M."/>
            <person name="Suarez D.L."/>
            <person name="Swayne D.E."/>
        </authorList>
    </citation>
    <scope>NUCLEOTIDE SEQUENCE [LARGE SCALE GENOMIC DNA]</scope>
    <source>
        <strain evidence="3">SB41UT1</strain>
    </source>
</reference>
<dbReference type="Pfam" id="PF04519">
    <property type="entry name" value="Bactofilin"/>
    <property type="match status" value="1"/>
</dbReference>
<dbReference type="EMBL" id="FWPT01000010">
    <property type="protein sequence ID" value="SMA50019.1"/>
    <property type="molecule type" value="Genomic_DNA"/>
</dbReference>
<dbReference type="PANTHER" id="PTHR35024">
    <property type="entry name" value="HYPOTHETICAL CYTOSOLIC PROTEIN"/>
    <property type="match status" value="1"/>
</dbReference>
<proteinExistence type="inferred from homology"/>
<organism evidence="3 4">
    <name type="scientific">Parendozoicomonas haliclonae</name>
    <dbReference type="NCBI Taxonomy" id="1960125"/>
    <lineage>
        <taxon>Bacteria</taxon>
        <taxon>Pseudomonadati</taxon>
        <taxon>Pseudomonadota</taxon>
        <taxon>Gammaproteobacteria</taxon>
        <taxon>Oceanospirillales</taxon>
        <taxon>Endozoicomonadaceae</taxon>
        <taxon>Parendozoicomonas</taxon>
    </lineage>
</organism>
<feature type="region of interest" description="Disordered" evidence="2">
    <location>
        <begin position="128"/>
        <end position="155"/>
    </location>
</feature>
<dbReference type="RefSeq" id="WP_242667362.1">
    <property type="nucleotide sequence ID" value="NZ_CBCSCN010000005.1"/>
</dbReference>
<protein>
    <submittedName>
        <fullName evidence="3">Polymer-forming cytoskeletal</fullName>
    </submittedName>
</protein>
<dbReference type="InterPro" id="IPR007607">
    <property type="entry name" value="BacA/B"/>
</dbReference>
<dbReference type="Proteomes" id="UP000196573">
    <property type="component" value="Unassembled WGS sequence"/>
</dbReference>
<accession>A0A1X7APK5</accession>
<feature type="compositionally biased region" description="Basic and acidic residues" evidence="2">
    <location>
        <begin position="135"/>
        <end position="147"/>
    </location>
</feature>
<evidence type="ECO:0000313" key="3">
    <source>
        <dbReference type="EMBL" id="SMA50019.1"/>
    </source>
</evidence>
<evidence type="ECO:0000313" key="4">
    <source>
        <dbReference type="Proteomes" id="UP000196573"/>
    </source>
</evidence>
<gene>
    <name evidence="3" type="ORF">EHSB41UT_03810</name>
</gene>
<name>A0A1X7APK5_9GAMM</name>
<evidence type="ECO:0000256" key="2">
    <source>
        <dbReference type="SAM" id="MobiDB-lite"/>
    </source>
</evidence>
<dbReference type="PANTHER" id="PTHR35024:SF4">
    <property type="entry name" value="POLYMER-FORMING CYTOSKELETAL PROTEIN"/>
    <property type="match status" value="1"/>
</dbReference>
<evidence type="ECO:0000256" key="1">
    <source>
        <dbReference type="ARBA" id="ARBA00044755"/>
    </source>
</evidence>
<sequence>MWGKKDQVKMASANSDTTTLIADGTEIHGDIRFRGVMHVEGKIEGDIWATEGTFRLVDGGVVEGDIKAPHVIINGTVKGDVYATEKLELASQAVITGNVYYNLIEMVMGAQVNGSLEHCSVVQEEPKAIAAPSREASREQSREKVVEAEEAVVAD</sequence>